<gene>
    <name evidence="3" type="ORF">ACFOSV_09590</name>
</gene>
<keyword evidence="1" id="KW-0812">Transmembrane</keyword>
<reference evidence="4" key="1">
    <citation type="journal article" date="2019" name="Int. J. Syst. Evol. Microbiol.">
        <title>The Global Catalogue of Microorganisms (GCM) 10K type strain sequencing project: providing services to taxonomists for standard genome sequencing and annotation.</title>
        <authorList>
            <consortium name="The Broad Institute Genomics Platform"/>
            <consortium name="The Broad Institute Genome Sequencing Center for Infectious Disease"/>
            <person name="Wu L."/>
            <person name="Ma J."/>
        </authorList>
    </citation>
    <scope>NUCLEOTIDE SEQUENCE [LARGE SCALE GENOMIC DNA]</scope>
    <source>
        <strain evidence="4">CCUG 60523</strain>
    </source>
</reference>
<evidence type="ECO:0000313" key="4">
    <source>
        <dbReference type="Proteomes" id="UP001595805"/>
    </source>
</evidence>
<dbReference type="NCBIfam" id="NF037970">
    <property type="entry name" value="vanZ_1"/>
    <property type="match status" value="1"/>
</dbReference>
<feature type="transmembrane region" description="Helical" evidence="1">
    <location>
        <begin position="74"/>
        <end position="96"/>
    </location>
</feature>
<feature type="transmembrane region" description="Helical" evidence="1">
    <location>
        <begin position="102"/>
        <end position="121"/>
    </location>
</feature>
<evidence type="ECO:0000256" key="1">
    <source>
        <dbReference type="SAM" id="Phobius"/>
    </source>
</evidence>
<keyword evidence="1" id="KW-1133">Transmembrane helix</keyword>
<name>A0ABV8AR47_9BACT</name>
<dbReference type="PANTHER" id="PTHR28008">
    <property type="entry name" value="DOMAIN PROTEIN, PUTATIVE (AFU_ORTHOLOGUE AFUA_3G10980)-RELATED"/>
    <property type="match status" value="1"/>
</dbReference>
<evidence type="ECO:0000313" key="3">
    <source>
        <dbReference type="EMBL" id="MFC3880428.1"/>
    </source>
</evidence>
<dbReference type="PANTHER" id="PTHR28008:SF1">
    <property type="entry name" value="DOMAIN PROTEIN, PUTATIVE (AFU_ORTHOLOGUE AFUA_3G10980)-RELATED"/>
    <property type="match status" value="1"/>
</dbReference>
<sequence>MGNKFRWLRLLLGVLWLVILLLAMLTPGDQFPEVDYFDFQDKAIHFACFGLLSLIWSGVNYSSSKELSPKMIRLNYIIFGILMGVVLELGQLFVPFRTFDVYDILANELGGLAGFLTFLNIRRRK</sequence>
<keyword evidence="4" id="KW-1185">Reference proteome</keyword>
<dbReference type="RefSeq" id="WP_377905787.1">
    <property type="nucleotide sequence ID" value="NZ_JBHRZS010000007.1"/>
</dbReference>
<organism evidence="3 4">
    <name type="scientific">Algoriphagus namhaensis</name>
    <dbReference type="NCBI Taxonomy" id="915353"/>
    <lineage>
        <taxon>Bacteria</taxon>
        <taxon>Pseudomonadati</taxon>
        <taxon>Bacteroidota</taxon>
        <taxon>Cytophagia</taxon>
        <taxon>Cytophagales</taxon>
        <taxon>Cyclobacteriaceae</taxon>
        <taxon>Algoriphagus</taxon>
    </lineage>
</organism>
<dbReference type="EMBL" id="JBHRZS010000007">
    <property type="protein sequence ID" value="MFC3880428.1"/>
    <property type="molecule type" value="Genomic_DNA"/>
</dbReference>
<dbReference type="InterPro" id="IPR006976">
    <property type="entry name" value="VanZ-like"/>
</dbReference>
<feature type="domain" description="VanZ-like" evidence="2">
    <location>
        <begin position="40"/>
        <end position="119"/>
    </location>
</feature>
<keyword evidence="1" id="KW-0472">Membrane</keyword>
<feature type="transmembrane region" description="Helical" evidence="1">
    <location>
        <begin position="43"/>
        <end position="62"/>
    </location>
</feature>
<proteinExistence type="predicted"/>
<comment type="caution">
    <text evidence="3">The sequence shown here is derived from an EMBL/GenBank/DDBJ whole genome shotgun (WGS) entry which is preliminary data.</text>
</comment>
<protein>
    <submittedName>
        <fullName evidence="3">VanZ family protein</fullName>
    </submittedName>
</protein>
<dbReference type="Proteomes" id="UP001595805">
    <property type="component" value="Unassembled WGS sequence"/>
</dbReference>
<dbReference type="Pfam" id="PF04892">
    <property type="entry name" value="VanZ"/>
    <property type="match status" value="1"/>
</dbReference>
<evidence type="ECO:0000259" key="2">
    <source>
        <dbReference type="Pfam" id="PF04892"/>
    </source>
</evidence>
<accession>A0ABV8AR47</accession>